<keyword evidence="7" id="KW-1185">Reference proteome</keyword>
<dbReference type="Pfam" id="PF00296">
    <property type="entry name" value="Bac_luciferase"/>
    <property type="match status" value="1"/>
</dbReference>
<sequence length="341" mass="37227">MSLTVYSTCPQSKDVEPSRYLEAVRATARWSEEAGCAGMLVYTDNSIADPWLVAQTAITATERLAPLVAVQPVYMHPYTAASMVSSIACLHGRSVHLNMLAGGFKNDLVALGDRTEHDDRYARTVEYTQIMMGLLRGETVTHDGRWHQVENLKLAPACLPELQPEVLISGSSPAGRAAAAEIGATPIRYPEPLAETDPAEAPTGGGVRMGIIARDDADEAWRVAHERFPTDRTGQVAHAMAMRVSDSHWHHQLARRTRVETPPAELGSLLYGEPEPYWLGPFENYQSFCPYLVGSHDRVAAEVARYLERGVEVFVLDIPPDPEDLGHAGEVFSRATAAVGA</sequence>
<dbReference type="Proteomes" id="UP001500928">
    <property type="component" value="Unassembled WGS sequence"/>
</dbReference>
<dbReference type="InterPro" id="IPR036661">
    <property type="entry name" value="Luciferase-like_sf"/>
</dbReference>
<gene>
    <name evidence="6" type="ORF">GCM10023200_20520</name>
</gene>
<proteinExistence type="predicted"/>
<keyword evidence="4" id="KW-0503">Monooxygenase</keyword>
<protein>
    <submittedName>
        <fullName evidence="6">LLM class flavin-dependent oxidoreductase</fullName>
    </submittedName>
</protein>
<keyword evidence="3" id="KW-0560">Oxidoreductase</keyword>
<evidence type="ECO:0000256" key="4">
    <source>
        <dbReference type="ARBA" id="ARBA00023033"/>
    </source>
</evidence>
<comment type="caution">
    <text evidence="6">The sequence shown here is derived from an EMBL/GenBank/DDBJ whole genome shotgun (WGS) entry which is preliminary data.</text>
</comment>
<dbReference type="EMBL" id="BAABHO010000013">
    <property type="protein sequence ID" value="GAA4786360.1"/>
    <property type="molecule type" value="Genomic_DNA"/>
</dbReference>
<dbReference type="PANTHER" id="PTHR42847">
    <property type="entry name" value="ALKANESULFONATE MONOOXYGENASE"/>
    <property type="match status" value="1"/>
</dbReference>
<evidence type="ECO:0000256" key="3">
    <source>
        <dbReference type="ARBA" id="ARBA00023002"/>
    </source>
</evidence>
<keyword evidence="1" id="KW-0285">Flavoprotein</keyword>
<dbReference type="Gene3D" id="3.20.20.30">
    <property type="entry name" value="Luciferase-like domain"/>
    <property type="match status" value="1"/>
</dbReference>
<accession>A0ABP9AV06</accession>
<dbReference type="InterPro" id="IPR050172">
    <property type="entry name" value="SsuD_RutA_monooxygenase"/>
</dbReference>
<organism evidence="6 7">
    <name type="scientific">Actinomycetospora chlora</name>
    <dbReference type="NCBI Taxonomy" id="663608"/>
    <lineage>
        <taxon>Bacteria</taxon>
        <taxon>Bacillati</taxon>
        <taxon>Actinomycetota</taxon>
        <taxon>Actinomycetes</taxon>
        <taxon>Pseudonocardiales</taxon>
        <taxon>Pseudonocardiaceae</taxon>
        <taxon>Actinomycetospora</taxon>
    </lineage>
</organism>
<dbReference type="RefSeq" id="WP_345413782.1">
    <property type="nucleotide sequence ID" value="NZ_BAABHO010000013.1"/>
</dbReference>
<reference evidence="7" key="1">
    <citation type="journal article" date="2019" name="Int. J. Syst. Evol. Microbiol.">
        <title>The Global Catalogue of Microorganisms (GCM) 10K type strain sequencing project: providing services to taxonomists for standard genome sequencing and annotation.</title>
        <authorList>
            <consortium name="The Broad Institute Genomics Platform"/>
            <consortium name="The Broad Institute Genome Sequencing Center for Infectious Disease"/>
            <person name="Wu L."/>
            <person name="Ma J."/>
        </authorList>
    </citation>
    <scope>NUCLEOTIDE SEQUENCE [LARGE SCALE GENOMIC DNA]</scope>
    <source>
        <strain evidence="7">JCM 17979</strain>
    </source>
</reference>
<name>A0ABP9AV06_9PSEU</name>
<evidence type="ECO:0000259" key="5">
    <source>
        <dbReference type="Pfam" id="PF00296"/>
    </source>
</evidence>
<keyword evidence="2" id="KW-0288">FMN</keyword>
<dbReference type="SUPFAM" id="SSF51679">
    <property type="entry name" value="Bacterial luciferase-like"/>
    <property type="match status" value="1"/>
</dbReference>
<dbReference type="PANTHER" id="PTHR42847:SF4">
    <property type="entry name" value="ALKANESULFONATE MONOOXYGENASE-RELATED"/>
    <property type="match status" value="1"/>
</dbReference>
<evidence type="ECO:0000256" key="2">
    <source>
        <dbReference type="ARBA" id="ARBA00022643"/>
    </source>
</evidence>
<dbReference type="InterPro" id="IPR011251">
    <property type="entry name" value="Luciferase-like_dom"/>
</dbReference>
<feature type="domain" description="Luciferase-like" evidence="5">
    <location>
        <begin position="11"/>
        <end position="311"/>
    </location>
</feature>
<evidence type="ECO:0000313" key="7">
    <source>
        <dbReference type="Proteomes" id="UP001500928"/>
    </source>
</evidence>
<evidence type="ECO:0000313" key="6">
    <source>
        <dbReference type="EMBL" id="GAA4786360.1"/>
    </source>
</evidence>
<evidence type="ECO:0000256" key="1">
    <source>
        <dbReference type="ARBA" id="ARBA00022630"/>
    </source>
</evidence>